<sequence>MEASTSNDPDVKTFRGRSLEEILPQIREELGPDAIVLRRREGLTGGVGGFFQRPYVEVDARGPLGEERALEIRNDRATAEGLSSPAVQALFEQATPFADALAAAARGTSPQDDFFSATVSEDRRLDPPRGEAAVSFDEDFFDPANISGPTGLYGPQPNQDAIRRAAPKPPVAEPMPEPEAVPEPPVVPVQAKPEPEPEPEPVLEDEEPEPELEEPEAEPDAPAFTFDAPTGFAIPQAPRPAGPGSDPLLPDRPQAADAAEQRLVAAGLSQALAADVVREAVVHGLPFTSPRNIKKLVRNVLAGRIDVFRKLGTEPRTIALVGGGGAGKTSTVAYIAASYVAVGADVAVISLRGDTTLAARLQPLGVAVIQAKDGEQAKKRLGAARPLITLIDTPAVGLSSSPAEIKTLAAELKLLDVNEVHLALPATLSAAAAEELSEALAPLGATHVVLSHADETKRPGAPIELALKAGHPLSYICARSGVSPADPAELAAQLLP</sequence>
<proteinExistence type="predicted"/>
<dbReference type="GO" id="GO:0006614">
    <property type="term" value="P:SRP-dependent cotranslational protein targeting to membrane"/>
    <property type="evidence" value="ECO:0007669"/>
    <property type="project" value="InterPro"/>
</dbReference>
<keyword evidence="1" id="KW-0547">Nucleotide-binding</keyword>
<accession>A0A9X3S269</accession>
<dbReference type="Pfam" id="PF00448">
    <property type="entry name" value="SRP54"/>
    <property type="match status" value="1"/>
</dbReference>
<dbReference type="RefSeq" id="WP_270041175.1">
    <property type="nucleotide sequence ID" value="NZ_JAPDOD010000015.1"/>
</dbReference>
<dbReference type="InterPro" id="IPR027417">
    <property type="entry name" value="P-loop_NTPase"/>
</dbReference>
<reference evidence="5" key="1">
    <citation type="submission" date="2022-10" db="EMBL/GenBank/DDBJ databases">
        <title>The WGS of Solirubrobacter ginsenosidimutans DSM 21036.</title>
        <authorList>
            <person name="Jiang Z."/>
        </authorList>
    </citation>
    <scope>NUCLEOTIDE SEQUENCE</scope>
    <source>
        <strain evidence="5">DSM 21036</strain>
    </source>
</reference>
<evidence type="ECO:0000313" key="6">
    <source>
        <dbReference type="Proteomes" id="UP001149140"/>
    </source>
</evidence>
<evidence type="ECO:0000259" key="4">
    <source>
        <dbReference type="SMART" id="SM00962"/>
    </source>
</evidence>
<name>A0A9X3S269_9ACTN</name>
<protein>
    <recommendedName>
        <fullName evidence="4">SRP54-type proteins GTP-binding domain-containing protein</fullName>
    </recommendedName>
</protein>
<dbReference type="AlphaFoldDB" id="A0A9X3S269"/>
<dbReference type="EMBL" id="JAPDOD010000015">
    <property type="protein sequence ID" value="MDA0161942.1"/>
    <property type="molecule type" value="Genomic_DNA"/>
</dbReference>
<comment type="caution">
    <text evidence="5">The sequence shown here is derived from an EMBL/GenBank/DDBJ whole genome shotgun (WGS) entry which is preliminary data.</text>
</comment>
<dbReference type="SUPFAM" id="SSF52540">
    <property type="entry name" value="P-loop containing nucleoside triphosphate hydrolases"/>
    <property type="match status" value="1"/>
</dbReference>
<keyword evidence="6" id="KW-1185">Reference proteome</keyword>
<feature type="domain" description="SRP54-type proteins GTP-binding" evidence="4">
    <location>
        <begin position="315"/>
        <end position="496"/>
    </location>
</feature>
<dbReference type="Gene3D" id="3.40.50.300">
    <property type="entry name" value="P-loop containing nucleotide triphosphate hydrolases"/>
    <property type="match status" value="1"/>
</dbReference>
<keyword evidence="2" id="KW-0342">GTP-binding</keyword>
<dbReference type="Proteomes" id="UP001149140">
    <property type="component" value="Unassembled WGS sequence"/>
</dbReference>
<gene>
    <name evidence="5" type="ORF">OM076_16830</name>
</gene>
<feature type="compositionally biased region" description="Acidic residues" evidence="3">
    <location>
        <begin position="196"/>
        <end position="219"/>
    </location>
</feature>
<dbReference type="InterPro" id="IPR000897">
    <property type="entry name" value="SRP54_GTPase_dom"/>
</dbReference>
<evidence type="ECO:0000256" key="3">
    <source>
        <dbReference type="SAM" id="MobiDB-lite"/>
    </source>
</evidence>
<evidence type="ECO:0000313" key="5">
    <source>
        <dbReference type="EMBL" id="MDA0161942.1"/>
    </source>
</evidence>
<dbReference type="GO" id="GO:0005525">
    <property type="term" value="F:GTP binding"/>
    <property type="evidence" value="ECO:0007669"/>
    <property type="project" value="UniProtKB-KW"/>
</dbReference>
<dbReference type="SMART" id="SM00962">
    <property type="entry name" value="SRP54"/>
    <property type="match status" value="1"/>
</dbReference>
<feature type="compositionally biased region" description="Pro residues" evidence="3">
    <location>
        <begin position="167"/>
        <end position="187"/>
    </location>
</feature>
<evidence type="ECO:0000256" key="2">
    <source>
        <dbReference type="ARBA" id="ARBA00023134"/>
    </source>
</evidence>
<evidence type="ECO:0000256" key="1">
    <source>
        <dbReference type="ARBA" id="ARBA00022741"/>
    </source>
</evidence>
<organism evidence="5 6">
    <name type="scientific">Solirubrobacter ginsenosidimutans</name>
    <dbReference type="NCBI Taxonomy" id="490573"/>
    <lineage>
        <taxon>Bacteria</taxon>
        <taxon>Bacillati</taxon>
        <taxon>Actinomycetota</taxon>
        <taxon>Thermoleophilia</taxon>
        <taxon>Solirubrobacterales</taxon>
        <taxon>Solirubrobacteraceae</taxon>
        <taxon>Solirubrobacter</taxon>
    </lineage>
</organism>
<feature type="region of interest" description="Disordered" evidence="3">
    <location>
        <begin position="122"/>
        <end position="256"/>
    </location>
</feature>